<dbReference type="InterPro" id="IPR022700">
    <property type="entry name" value="CLIP"/>
</dbReference>
<evidence type="ECO:0000256" key="2">
    <source>
        <dbReference type="ARBA" id="ARBA00022729"/>
    </source>
</evidence>
<evidence type="ECO:0000256" key="6">
    <source>
        <dbReference type="ARBA" id="ARBA00023157"/>
    </source>
</evidence>
<keyword evidence="3" id="KW-0378">Hydrolase</keyword>
<evidence type="ECO:0000256" key="9">
    <source>
        <dbReference type="SAM" id="SignalP"/>
    </source>
</evidence>
<dbReference type="Pfam" id="PF12032">
    <property type="entry name" value="CLIP"/>
    <property type="match status" value="1"/>
</dbReference>
<evidence type="ECO:0000256" key="1">
    <source>
        <dbReference type="ARBA" id="ARBA00022670"/>
    </source>
</evidence>
<evidence type="ECO:0000313" key="12">
    <source>
        <dbReference type="EMBL" id="JAB65880.1"/>
    </source>
</evidence>
<comment type="similarity">
    <text evidence="8">Belongs to the peptidase S1 family. CLIP subfamily.</text>
</comment>
<dbReference type="InterPro" id="IPR009003">
    <property type="entry name" value="Peptidase_S1_PA"/>
</dbReference>
<dbReference type="PANTHER" id="PTHR24252">
    <property type="entry name" value="ACROSIN-RELATED"/>
    <property type="match status" value="1"/>
</dbReference>
<feature type="signal peptide" evidence="9">
    <location>
        <begin position="1"/>
        <end position="22"/>
    </location>
</feature>
<dbReference type="EMBL" id="GALX01002586">
    <property type="protein sequence ID" value="JAB65880.1"/>
    <property type="molecule type" value="Transcribed_RNA"/>
</dbReference>
<dbReference type="Gene3D" id="2.40.10.10">
    <property type="entry name" value="Trypsin-like serine proteases"/>
    <property type="match status" value="1"/>
</dbReference>
<evidence type="ECO:0000256" key="5">
    <source>
        <dbReference type="ARBA" id="ARBA00023145"/>
    </source>
</evidence>
<dbReference type="SMART" id="SM00680">
    <property type="entry name" value="CLIP"/>
    <property type="match status" value="1"/>
</dbReference>
<dbReference type="AlphaFoldDB" id="V5G713"/>
<evidence type="ECO:0000259" key="11">
    <source>
        <dbReference type="PROSITE" id="PS51888"/>
    </source>
</evidence>
<keyword evidence="4" id="KW-0720">Serine protease</keyword>
<dbReference type="FunFam" id="3.30.1640.30:FF:000001">
    <property type="entry name" value="Serine protease 7"/>
    <property type="match status" value="1"/>
</dbReference>
<protein>
    <submittedName>
        <fullName evidence="12">Serine protease</fullName>
    </submittedName>
</protein>
<evidence type="ECO:0000259" key="10">
    <source>
        <dbReference type="PROSITE" id="PS50240"/>
    </source>
</evidence>
<keyword evidence="6" id="KW-1015">Disulfide bond</keyword>
<dbReference type="InterPro" id="IPR043504">
    <property type="entry name" value="Peptidase_S1_PA_chymotrypsin"/>
</dbReference>
<keyword evidence="7" id="KW-0325">Glycoprotein</keyword>
<name>V5G713_ANOGL</name>
<dbReference type="InterPro" id="IPR001254">
    <property type="entry name" value="Trypsin_dom"/>
</dbReference>
<dbReference type="InterPro" id="IPR038565">
    <property type="entry name" value="CLIP_sf"/>
</dbReference>
<sequence>MGPEKALLALVHVLGVVVLCSGQINDYCQTPRGAQGECKKISDCKVLLSILQHRPIKAEDADYLKRSQCGFDGNLPKVCCPLGGSNQVESSSSSVPLAEARPVTSNLLPSTDICGVESKERIYGGKEADLNEYPWMALVEYERENGKRGFYCGGVLISKRYILTAAHCIKGKDLPRSWKLVSVRLGEHNTDTDVDCEVVHGQKVCAPPPIMFL</sequence>
<evidence type="ECO:0000256" key="8">
    <source>
        <dbReference type="ARBA" id="ARBA00024195"/>
    </source>
</evidence>
<feature type="domain" description="Peptidase S1" evidence="10">
    <location>
        <begin position="122"/>
        <end position="213"/>
    </location>
</feature>
<reference evidence="12" key="1">
    <citation type="submission" date="2013-07" db="EMBL/GenBank/DDBJ databases">
        <title>Midgut Transcriptome Profiling of Anoplphora glabripennis, a Lignocellulose Degrading, Wood-Boring Cerambycid.</title>
        <authorList>
            <person name="Scully E.D."/>
            <person name="Hoover K."/>
            <person name="Carlson J.E."/>
            <person name="Tien M."/>
            <person name="Geib S.M."/>
        </authorList>
    </citation>
    <scope>NUCLEOTIDE SEQUENCE</scope>
</reference>
<keyword evidence="2 9" id="KW-0732">Signal</keyword>
<dbReference type="Gene3D" id="3.30.1640.30">
    <property type="match status" value="1"/>
</dbReference>
<dbReference type="PROSITE" id="PS00134">
    <property type="entry name" value="TRYPSIN_HIS"/>
    <property type="match status" value="1"/>
</dbReference>
<dbReference type="FunFam" id="2.40.10.10:FF:000028">
    <property type="entry name" value="Serine protease easter"/>
    <property type="match status" value="1"/>
</dbReference>
<dbReference type="PROSITE" id="PS51888">
    <property type="entry name" value="CLIP"/>
    <property type="match status" value="1"/>
</dbReference>
<feature type="chain" id="PRO_5034273037" evidence="9">
    <location>
        <begin position="23"/>
        <end position="213"/>
    </location>
</feature>
<dbReference type="GO" id="GO:0004252">
    <property type="term" value="F:serine-type endopeptidase activity"/>
    <property type="evidence" value="ECO:0007669"/>
    <property type="project" value="InterPro"/>
</dbReference>
<dbReference type="PROSITE" id="PS50240">
    <property type="entry name" value="TRYPSIN_DOM"/>
    <property type="match status" value="1"/>
</dbReference>
<dbReference type="SUPFAM" id="SSF50494">
    <property type="entry name" value="Trypsin-like serine proteases"/>
    <property type="match status" value="1"/>
</dbReference>
<keyword evidence="5" id="KW-0865">Zymogen</keyword>
<organism evidence="12">
    <name type="scientific">Anoplophora glabripennis</name>
    <name type="common">Asian longhorn beetle</name>
    <name type="synonym">Anoplophora nobilis</name>
    <dbReference type="NCBI Taxonomy" id="217634"/>
    <lineage>
        <taxon>Eukaryota</taxon>
        <taxon>Metazoa</taxon>
        <taxon>Ecdysozoa</taxon>
        <taxon>Arthropoda</taxon>
        <taxon>Hexapoda</taxon>
        <taxon>Insecta</taxon>
        <taxon>Pterygota</taxon>
        <taxon>Neoptera</taxon>
        <taxon>Endopterygota</taxon>
        <taxon>Coleoptera</taxon>
        <taxon>Polyphaga</taxon>
        <taxon>Cucujiformia</taxon>
        <taxon>Chrysomeloidea</taxon>
        <taxon>Cerambycidae</taxon>
        <taxon>Lamiinae</taxon>
        <taxon>Lamiini</taxon>
        <taxon>Anoplophora</taxon>
    </lineage>
</organism>
<gene>
    <name evidence="12" type="primary">EAST</name>
</gene>
<dbReference type="InterPro" id="IPR018114">
    <property type="entry name" value="TRYPSIN_HIS"/>
</dbReference>
<evidence type="ECO:0000256" key="7">
    <source>
        <dbReference type="ARBA" id="ARBA00023180"/>
    </source>
</evidence>
<evidence type="ECO:0000256" key="3">
    <source>
        <dbReference type="ARBA" id="ARBA00022801"/>
    </source>
</evidence>
<proteinExistence type="inferred from homology"/>
<evidence type="ECO:0000256" key="4">
    <source>
        <dbReference type="ARBA" id="ARBA00022825"/>
    </source>
</evidence>
<feature type="domain" description="Clip" evidence="11">
    <location>
        <begin position="27"/>
        <end position="80"/>
    </location>
</feature>
<accession>V5G713</accession>
<dbReference type="GO" id="GO:0006508">
    <property type="term" value="P:proteolysis"/>
    <property type="evidence" value="ECO:0007669"/>
    <property type="project" value="UniProtKB-KW"/>
</dbReference>
<dbReference type="Pfam" id="PF00089">
    <property type="entry name" value="Trypsin"/>
    <property type="match status" value="1"/>
</dbReference>
<keyword evidence="1 12" id="KW-0645">Protease</keyword>
<dbReference type="PANTHER" id="PTHR24252:SF7">
    <property type="entry name" value="HYALIN"/>
    <property type="match status" value="1"/>
</dbReference>